<dbReference type="EMBL" id="BMQG01000004">
    <property type="protein sequence ID" value="GGM40345.1"/>
    <property type="molecule type" value="Genomic_DNA"/>
</dbReference>
<keyword evidence="1" id="KW-1133">Transmembrane helix</keyword>
<keyword evidence="1" id="KW-0812">Transmembrane</keyword>
<gene>
    <name evidence="2" type="ORF">GCM10008956_16000</name>
</gene>
<sequence>MAALGLLVGLVFAWRRKAWLIHIALATLLQVVTFYAQAIANALTQGNFFLTHAFLIMPFALYFGRPVRTLFQTDLLLFGACSFFALLLIFTGRF</sequence>
<protein>
    <submittedName>
        <fullName evidence="2">Uncharacterized protein</fullName>
    </submittedName>
</protein>
<accession>A0A8H9L7G8</accession>
<reference evidence="3" key="1">
    <citation type="journal article" date="2019" name="Int. J. Syst. Evol. Microbiol.">
        <title>The Global Catalogue of Microorganisms (GCM) 10K type strain sequencing project: providing services to taxonomists for standard genome sequencing and annotation.</title>
        <authorList>
            <consortium name="The Broad Institute Genomics Platform"/>
            <consortium name="The Broad Institute Genome Sequencing Center for Infectious Disease"/>
            <person name="Wu L."/>
            <person name="Ma J."/>
        </authorList>
    </citation>
    <scope>NUCLEOTIDE SEQUENCE [LARGE SCALE GENOMIC DNA]</scope>
    <source>
        <strain evidence="3">JCM 31047</strain>
    </source>
</reference>
<feature type="transmembrane region" description="Helical" evidence="1">
    <location>
        <begin position="75"/>
        <end position="92"/>
    </location>
</feature>
<proteinExistence type="predicted"/>
<organism evidence="2 3">
    <name type="scientific">Deinococcus arenae</name>
    <dbReference type="NCBI Taxonomy" id="1452751"/>
    <lineage>
        <taxon>Bacteria</taxon>
        <taxon>Thermotogati</taxon>
        <taxon>Deinococcota</taxon>
        <taxon>Deinococci</taxon>
        <taxon>Deinococcales</taxon>
        <taxon>Deinococcaceae</taxon>
        <taxon>Deinococcus</taxon>
    </lineage>
</organism>
<name>A0A8H9L7G8_9DEIO</name>
<keyword evidence="3" id="KW-1185">Reference proteome</keyword>
<dbReference type="AlphaFoldDB" id="A0A8H9L7G8"/>
<keyword evidence="1" id="KW-0472">Membrane</keyword>
<dbReference type="Proteomes" id="UP000600547">
    <property type="component" value="Unassembled WGS sequence"/>
</dbReference>
<evidence type="ECO:0000313" key="3">
    <source>
        <dbReference type="Proteomes" id="UP000600547"/>
    </source>
</evidence>
<feature type="transmembrane region" description="Helical" evidence="1">
    <location>
        <begin position="42"/>
        <end position="63"/>
    </location>
</feature>
<evidence type="ECO:0000256" key="1">
    <source>
        <dbReference type="SAM" id="Phobius"/>
    </source>
</evidence>
<evidence type="ECO:0000313" key="2">
    <source>
        <dbReference type="EMBL" id="GGM40345.1"/>
    </source>
</evidence>
<comment type="caution">
    <text evidence="2">The sequence shown here is derived from an EMBL/GenBank/DDBJ whole genome shotgun (WGS) entry which is preliminary data.</text>
</comment>